<sequence length="97" mass="11300">MAYRIETQIIELFNDFSNELEKSLSTAARKEPLYKTNYSACQCIVTEFIKIIRYTWLSKKDSSLEQSVFFSLNGYSTLNKMIELTVTRDKPVLASER</sequence>
<evidence type="ECO:0000313" key="1">
    <source>
        <dbReference type="EMBL" id="CAF4117365.1"/>
    </source>
</evidence>
<comment type="caution">
    <text evidence="1">The sequence shown here is derived from an EMBL/GenBank/DDBJ whole genome shotgun (WGS) entry which is preliminary data.</text>
</comment>
<accession>A0A819W1I3</accession>
<organism evidence="1 2">
    <name type="scientific">Rotaria sordida</name>
    <dbReference type="NCBI Taxonomy" id="392033"/>
    <lineage>
        <taxon>Eukaryota</taxon>
        <taxon>Metazoa</taxon>
        <taxon>Spiralia</taxon>
        <taxon>Gnathifera</taxon>
        <taxon>Rotifera</taxon>
        <taxon>Eurotatoria</taxon>
        <taxon>Bdelloidea</taxon>
        <taxon>Philodinida</taxon>
        <taxon>Philodinidae</taxon>
        <taxon>Rotaria</taxon>
    </lineage>
</organism>
<reference evidence="1" key="1">
    <citation type="submission" date="2021-02" db="EMBL/GenBank/DDBJ databases">
        <authorList>
            <person name="Nowell W R."/>
        </authorList>
    </citation>
    <scope>NUCLEOTIDE SEQUENCE</scope>
</reference>
<dbReference type="EMBL" id="CAJOBE010010821">
    <property type="protein sequence ID" value="CAF4117365.1"/>
    <property type="molecule type" value="Genomic_DNA"/>
</dbReference>
<name>A0A819W1I3_9BILA</name>
<proteinExistence type="predicted"/>
<dbReference type="Proteomes" id="UP000663874">
    <property type="component" value="Unassembled WGS sequence"/>
</dbReference>
<gene>
    <name evidence="1" type="ORF">FNK824_LOCUS32140</name>
</gene>
<protein>
    <submittedName>
        <fullName evidence="1">Uncharacterized protein</fullName>
    </submittedName>
</protein>
<evidence type="ECO:0000313" key="2">
    <source>
        <dbReference type="Proteomes" id="UP000663874"/>
    </source>
</evidence>
<dbReference type="AlphaFoldDB" id="A0A819W1I3"/>